<evidence type="ECO:0000256" key="2">
    <source>
        <dbReference type="ARBA" id="ARBA00023125"/>
    </source>
</evidence>
<dbReference type="InterPro" id="IPR036271">
    <property type="entry name" value="Tet_transcr_reg_TetR-rel_C_sf"/>
</dbReference>
<gene>
    <name evidence="6" type="ORF">BEN76_02020</name>
</gene>
<evidence type="ECO:0000256" key="1">
    <source>
        <dbReference type="ARBA" id="ARBA00023015"/>
    </source>
</evidence>
<keyword evidence="2 4" id="KW-0238">DNA-binding</keyword>
<dbReference type="PANTHER" id="PTHR47506">
    <property type="entry name" value="TRANSCRIPTIONAL REGULATORY PROTEIN"/>
    <property type="match status" value="1"/>
</dbReference>
<evidence type="ECO:0000256" key="4">
    <source>
        <dbReference type="PROSITE-ProRule" id="PRU00335"/>
    </source>
</evidence>
<feature type="domain" description="HTH tetR-type" evidence="5">
    <location>
        <begin position="4"/>
        <end position="64"/>
    </location>
</feature>
<dbReference type="eggNOG" id="COG1309">
    <property type="taxonomic scope" value="Bacteria"/>
</dbReference>
<evidence type="ECO:0000313" key="6">
    <source>
        <dbReference type="EMBL" id="APV34862.1"/>
    </source>
</evidence>
<reference evidence="6 7" key="1">
    <citation type="submission" date="2016-08" db="EMBL/GenBank/DDBJ databases">
        <title>Complete genome sequence of Acinetobacter baylyi strain GFJ2.</title>
        <authorList>
            <person name="Tabata M."/>
            <person name="Kuboki S."/>
            <person name="Gibu N."/>
            <person name="Kinouchi Y."/>
            <person name="Vangnai A."/>
            <person name="Kasai D."/>
            <person name="Fukuda M."/>
        </authorList>
    </citation>
    <scope>NUCLEOTIDE SEQUENCE [LARGE SCALE GENOMIC DNA]</scope>
    <source>
        <strain evidence="6 7">GFJ2</strain>
    </source>
</reference>
<name>A0A1P8EF76_9GAMM</name>
<dbReference type="InterPro" id="IPR009057">
    <property type="entry name" value="Homeodomain-like_sf"/>
</dbReference>
<dbReference type="STRING" id="487316.BEN76_02020"/>
<protein>
    <submittedName>
        <fullName evidence="6">TetR family transcriptional regulator</fullName>
    </submittedName>
</protein>
<dbReference type="GO" id="GO:0003677">
    <property type="term" value="F:DNA binding"/>
    <property type="evidence" value="ECO:0007669"/>
    <property type="project" value="UniProtKB-UniRule"/>
</dbReference>
<keyword evidence="3" id="KW-0804">Transcription</keyword>
<keyword evidence="1" id="KW-0805">Transcription regulation</keyword>
<dbReference type="PANTHER" id="PTHR47506:SF3">
    <property type="entry name" value="HTH-TYPE TRANSCRIPTIONAL REGULATOR LMRA"/>
    <property type="match status" value="1"/>
</dbReference>
<feature type="DNA-binding region" description="H-T-H motif" evidence="4">
    <location>
        <begin position="27"/>
        <end position="46"/>
    </location>
</feature>
<dbReference type="EMBL" id="CP016896">
    <property type="protein sequence ID" value="APV34862.1"/>
    <property type="molecule type" value="Genomic_DNA"/>
</dbReference>
<accession>A0A1P8EF76</accession>
<dbReference type="GeneID" id="67511694"/>
<sequence length="186" mass="21482">MQRNLKRSRIMQVATDLFSSFGYHAVGVDWIIRDADISKNTLYKYFFSKENLILEVLKERDRACRESLSQLIPNELPPIQKLELVFDWHNEWFTAKNFTGCLFAKAINEFPSKTNEINRVATQQKEQLIHKIEQILSELMDDTQAKNVAPIMMMLLDGATLSAQIIGNRHAALDAWNAAKRLIQQT</sequence>
<dbReference type="Proteomes" id="UP000185674">
    <property type="component" value="Chromosome"/>
</dbReference>
<evidence type="ECO:0000259" key="5">
    <source>
        <dbReference type="PROSITE" id="PS50977"/>
    </source>
</evidence>
<dbReference type="Pfam" id="PF00440">
    <property type="entry name" value="TetR_N"/>
    <property type="match status" value="1"/>
</dbReference>
<dbReference type="SUPFAM" id="SSF48498">
    <property type="entry name" value="Tetracyclin repressor-like, C-terminal domain"/>
    <property type="match status" value="1"/>
</dbReference>
<dbReference type="InterPro" id="IPR001647">
    <property type="entry name" value="HTH_TetR"/>
</dbReference>
<dbReference type="AlphaFoldDB" id="A0A1P8EF76"/>
<proteinExistence type="predicted"/>
<dbReference type="PRINTS" id="PR00455">
    <property type="entry name" value="HTHTETR"/>
</dbReference>
<dbReference type="PROSITE" id="PS50977">
    <property type="entry name" value="HTH_TETR_2"/>
    <property type="match status" value="1"/>
</dbReference>
<dbReference type="KEGG" id="asol:BEN76_02020"/>
<organism evidence="6 7">
    <name type="scientific">Acinetobacter soli</name>
    <dbReference type="NCBI Taxonomy" id="487316"/>
    <lineage>
        <taxon>Bacteria</taxon>
        <taxon>Pseudomonadati</taxon>
        <taxon>Pseudomonadota</taxon>
        <taxon>Gammaproteobacteria</taxon>
        <taxon>Moraxellales</taxon>
        <taxon>Moraxellaceae</taxon>
        <taxon>Acinetobacter</taxon>
    </lineage>
</organism>
<evidence type="ECO:0000313" key="7">
    <source>
        <dbReference type="Proteomes" id="UP000185674"/>
    </source>
</evidence>
<dbReference type="Gene3D" id="1.10.357.10">
    <property type="entry name" value="Tetracycline Repressor, domain 2"/>
    <property type="match status" value="1"/>
</dbReference>
<evidence type="ECO:0000256" key="3">
    <source>
        <dbReference type="ARBA" id="ARBA00023163"/>
    </source>
</evidence>
<dbReference type="RefSeq" id="WP_004948588.1">
    <property type="nucleotide sequence ID" value="NZ_BHGE01000021.1"/>
</dbReference>
<dbReference type="SUPFAM" id="SSF46689">
    <property type="entry name" value="Homeodomain-like"/>
    <property type="match status" value="1"/>
</dbReference>